<dbReference type="AlphaFoldDB" id="A0A210PNW6"/>
<evidence type="ECO:0000256" key="2">
    <source>
        <dbReference type="RuleBase" id="RU000487"/>
    </source>
</evidence>
<comment type="caution">
    <text evidence="3">The sequence shown here is derived from an EMBL/GenBank/DDBJ whole genome shotgun (WGS) entry which is preliminary data.</text>
</comment>
<comment type="function">
    <text evidence="1">Actins are highly conserved proteins that are involved in various types of cell motility and are ubiquitously expressed in all eukaryotic cells.</text>
</comment>
<dbReference type="PANTHER" id="PTHR11937">
    <property type="entry name" value="ACTIN"/>
    <property type="match status" value="1"/>
</dbReference>
<dbReference type="Proteomes" id="UP000242188">
    <property type="component" value="Unassembled WGS sequence"/>
</dbReference>
<dbReference type="Gene3D" id="3.90.640.10">
    <property type="entry name" value="Actin, Chain A, domain 4"/>
    <property type="match status" value="1"/>
</dbReference>
<proteinExistence type="inferred from homology"/>
<sequence length="368" mass="40430">MDLSTLLLDMSDDVLIQPPSDSRKSVVIDLGTRYTRVGFAGEQSPCDVFPTAEAQWHSQQGQDEYASTYPDATETVLNYIFKNKLGIDSKDHSVLIGRSLPYVHQNQEKLIEILFEKFQVHRALLPLNNAMSLFSTGQITGLVMELGAGTSYCVPIYDGYPIKGFVMSSEVTGNKLTEFFMNLLSNGGNSFTPVRDPVLAETIKENVCSVAPNLFSALSDSPNVVYKLPDGTDLSIGRERYQCAEAMFSPNLIPCVTKSIPTVLCDCITKLDSLRGRSCTTNIVKNIMLSGGGSKFTNLRERVKIEVDKCLNETYASQTLVTTPPAGIHSSWQGGSILCCHSNYNDVSISAEEYQEHGANINSLKCLF</sequence>
<dbReference type="Pfam" id="PF00022">
    <property type="entry name" value="Actin"/>
    <property type="match status" value="2"/>
</dbReference>
<gene>
    <name evidence="3" type="ORF">KP79_PYT19410</name>
</gene>
<dbReference type="EMBL" id="NEDP02005571">
    <property type="protein sequence ID" value="OWF38199.1"/>
    <property type="molecule type" value="Genomic_DNA"/>
</dbReference>
<evidence type="ECO:0000313" key="3">
    <source>
        <dbReference type="EMBL" id="OWF38199.1"/>
    </source>
</evidence>
<comment type="similarity">
    <text evidence="2">Belongs to the actin family.</text>
</comment>
<evidence type="ECO:0000313" key="4">
    <source>
        <dbReference type="Proteomes" id="UP000242188"/>
    </source>
</evidence>
<dbReference type="OrthoDB" id="5132116at2759"/>
<protein>
    <submittedName>
        <fullName evidence="3">Actin</fullName>
    </submittedName>
</protein>
<dbReference type="InterPro" id="IPR043129">
    <property type="entry name" value="ATPase_NBD"/>
</dbReference>
<dbReference type="InterPro" id="IPR004000">
    <property type="entry name" value="Actin"/>
</dbReference>
<dbReference type="SMART" id="SM00268">
    <property type="entry name" value="ACTIN"/>
    <property type="match status" value="1"/>
</dbReference>
<accession>A0A210PNW6</accession>
<organism evidence="3 4">
    <name type="scientific">Mizuhopecten yessoensis</name>
    <name type="common">Japanese scallop</name>
    <name type="synonym">Patinopecten yessoensis</name>
    <dbReference type="NCBI Taxonomy" id="6573"/>
    <lineage>
        <taxon>Eukaryota</taxon>
        <taxon>Metazoa</taxon>
        <taxon>Spiralia</taxon>
        <taxon>Lophotrochozoa</taxon>
        <taxon>Mollusca</taxon>
        <taxon>Bivalvia</taxon>
        <taxon>Autobranchia</taxon>
        <taxon>Pteriomorphia</taxon>
        <taxon>Pectinida</taxon>
        <taxon>Pectinoidea</taxon>
        <taxon>Pectinidae</taxon>
        <taxon>Mizuhopecten</taxon>
    </lineage>
</organism>
<dbReference type="SUPFAM" id="SSF53067">
    <property type="entry name" value="Actin-like ATPase domain"/>
    <property type="match status" value="2"/>
</dbReference>
<name>A0A210PNW6_MIZYE</name>
<dbReference type="Gene3D" id="3.30.420.40">
    <property type="match status" value="2"/>
</dbReference>
<reference evidence="3 4" key="1">
    <citation type="journal article" date="2017" name="Nat. Ecol. Evol.">
        <title>Scallop genome provides insights into evolution of bilaterian karyotype and development.</title>
        <authorList>
            <person name="Wang S."/>
            <person name="Zhang J."/>
            <person name="Jiao W."/>
            <person name="Li J."/>
            <person name="Xun X."/>
            <person name="Sun Y."/>
            <person name="Guo X."/>
            <person name="Huan P."/>
            <person name="Dong B."/>
            <person name="Zhang L."/>
            <person name="Hu X."/>
            <person name="Sun X."/>
            <person name="Wang J."/>
            <person name="Zhao C."/>
            <person name="Wang Y."/>
            <person name="Wang D."/>
            <person name="Huang X."/>
            <person name="Wang R."/>
            <person name="Lv J."/>
            <person name="Li Y."/>
            <person name="Zhang Z."/>
            <person name="Liu B."/>
            <person name="Lu W."/>
            <person name="Hui Y."/>
            <person name="Liang J."/>
            <person name="Zhou Z."/>
            <person name="Hou R."/>
            <person name="Li X."/>
            <person name="Liu Y."/>
            <person name="Li H."/>
            <person name="Ning X."/>
            <person name="Lin Y."/>
            <person name="Zhao L."/>
            <person name="Xing Q."/>
            <person name="Dou J."/>
            <person name="Li Y."/>
            <person name="Mao J."/>
            <person name="Guo H."/>
            <person name="Dou H."/>
            <person name="Li T."/>
            <person name="Mu C."/>
            <person name="Jiang W."/>
            <person name="Fu Q."/>
            <person name="Fu X."/>
            <person name="Miao Y."/>
            <person name="Liu J."/>
            <person name="Yu Q."/>
            <person name="Li R."/>
            <person name="Liao H."/>
            <person name="Li X."/>
            <person name="Kong Y."/>
            <person name="Jiang Z."/>
            <person name="Chourrout D."/>
            <person name="Li R."/>
            <person name="Bao Z."/>
        </authorList>
    </citation>
    <scope>NUCLEOTIDE SEQUENCE [LARGE SCALE GENOMIC DNA]</scope>
    <source>
        <strain evidence="3 4">PY_sf001</strain>
    </source>
</reference>
<dbReference type="STRING" id="6573.A0A210PNW6"/>
<evidence type="ECO:0000256" key="1">
    <source>
        <dbReference type="ARBA" id="ARBA00003520"/>
    </source>
</evidence>
<keyword evidence="4" id="KW-1185">Reference proteome</keyword>